<dbReference type="InterPro" id="IPR018170">
    <property type="entry name" value="Aldo/ket_reductase_CS"/>
</dbReference>
<dbReference type="PROSITE" id="PS00062">
    <property type="entry name" value="ALDOKETO_REDUCTASE_2"/>
    <property type="match status" value="1"/>
</dbReference>
<keyword evidence="9" id="KW-1185">Reference proteome</keyword>
<evidence type="ECO:0000256" key="4">
    <source>
        <dbReference type="PIRSR" id="PIRSR000097-1"/>
    </source>
</evidence>
<evidence type="ECO:0000256" key="3">
    <source>
        <dbReference type="ARBA" id="ARBA00023002"/>
    </source>
</evidence>
<reference evidence="8" key="2">
    <citation type="submission" date="2023-01" db="EMBL/GenBank/DDBJ databases">
        <title>Draft genome sequence of Agaribacter marinus strain NBRC 110023.</title>
        <authorList>
            <person name="Sun Q."/>
            <person name="Mori K."/>
        </authorList>
    </citation>
    <scope>NUCLEOTIDE SEQUENCE</scope>
    <source>
        <strain evidence="8">NBRC 110023</strain>
    </source>
</reference>
<protein>
    <submittedName>
        <fullName evidence="8">2,5-diketo-D-gluconate reductase B</fullName>
    </submittedName>
</protein>
<dbReference type="SUPFAM" id="SSF51430">
    <property type="entry name" value="NAD(P)-linked oxidoreductase"/>
    <property type="match status" value="1"/>
</dbReference>
<proteinExistence type="inferred from homology"/>
<dbReference type="PANTHER" id="PTHR43827">
    <property type="entry name" value="2,5-DIKETO-D-GLUCONIC ACID REDUCTASE"/>
    <property type="match status" value="1"/>
</dbReference>
<comment type="similarity">
    <text evidence="1">Belongs to the aldo/keto reductase family.</text>
</comment>
<keyword evidence="3" id="KW-0560">Oxidoreductase</keyword>
<accession>A0AA37T4K7</accession>
<dbReference type="PROSITE" id="PS00798">
    <property type="entry name" value="ALDOKETO_REDUCTASE_1"/>
    <property type="match status" value="1"/>
</dbReference>
<dbReference type="Gene3D" id="3.20.20.100">
    <property type="entry name" value="NADP-dependent oxidoreductase domain"/>
    <property type="match status" value="1"/>
</dbReference>
<dbReference type="Proteomes" id="UP001156601">
    <property type="component" value="Unassembled WGS sequence"/>
</dbReference>
<evidence type="ECO:0000259" key="7">
    <source>
        <dbReference type="Pfam" id="PF00248"/>
    </source>
</evidence>
<organism evidence="8 9">
    <name type="scientific">Agaribacter marinus</name>
    <dbReference type="NCBI Taxonomy" id="1431249"/>
    <lineage>
        <taxon>Bacteria</taxon>
        <taxon>Pseudomonadati</taxon>
        <taxon>Pseudomonadota</taxon>
        <taxon>Gammaproteobacteria</taxon>
        <taxon>Alteromonadales</taxon>
        <taxon>Alteromonadaceae</taxon>
        <taxon>Agaribacter</taxon>
    </lineage>
</organism>
<dbReference type="PRINTS" id="PR00069">
    <property type="entry name" value="ALDKETRDTASE"/>
</dbReference>
<dbReference type="InterPro" id="IPR036812">
    <property type="entry name" value="NAD(P)_OxRdtase_dom_sf"/>
</dbReference>
<gene>
    <name evidence="8" type="primary">dkgB</name>
    <name evidence="8" type="ORF">GCM10007852_28410</name>
</gene>
<evidence type="ECO:0000256" key="1">
    <source>
        <dbReference type="ARBA" id="ARBA00007905"/>
    </source>
</evidence>
<dbReference type="Pfam" id="PF00248">
    <property type="entry name" value="Aldo_ket_red"/>
    <property type="match status" value="1"/>
</dbReference>
<keyword evidence="2" id="KW-0521">NADP</keyword>
<feature type="domain" description="NADP-dependent oxidoreductase" evidence="7">
    <location>
        <begin position="11"/>
        <end position="256"/>
    </location>
</feature>
<feature type="active site" description="Proton donor" evidence="4">
    <location>
        <position position="44"/>
    </location>
</feature>
<dbReference type="InterPro" id="IPR020471">
    <property type="entry name" value="AKR"/>
</dbReference>
<evidence type="ECO:0000313" key="9">
    <source>
        <dbReference type="Proteomes" id="UP001156601"/>
    </source>
</evidence>
<reference evidence="8" key="1">
    <citation type="journal article" date="2014" name="Int. J. Syst. Evol. Microbiol.">
        <title>Complete genome sequence of Corynebacterium casei LMG S-19264T (=DSM 44701T), isolated from a smear-ripened cheese.</title>
        <authorList>
            <consortium name="US DOE Joint Genome Institute (JGI-PGF)"/>
            <person name="Walter F."/>
            <person name="Albersmeier A."/>
            <person name="Kalinowski J."/>
            <person name="Ruckert C."/>
        </authorList>
    </citation>
    <scope>NUCLEOTIDE SEQUENCE</scope>
    <source>
        <strain evidence="8">NBRC 110023</strain>
    </source>
</reference>
<evidence type="ECO:0000256" key="5">
    <source>
        <dbReference type="PIRSR" id="PIRSR000097-2"/>
    </source>
</evidence>
<dbReference type="RefSeq" id="WP_284218267.1">
    <property type="nucleotide sequence ID" value="NZ_BSOT01000006.1"/>
</dbReference>
<evidence type="ECO:0000256" key="6">
    <source>
        <dbReference type="PIRSR" id="PIRSR000097-3"/>
    </source>
</evidence>
<dbReference type="PIRSF" id="PIRSF000097">
    <property type="entry name" value="AKR"/>
    <property type="match status" value="1"/>
</dbReference>
<evidence type="ECO:0000313" key="8">
    <source>
        <dbReference type="EMBL" id="GLR71933.1"/>
    </source>
</evidence>
<sequence>MTGFKQQIPHLGYGTWDRAGDVAYRGVFDALTLGYRHIDTAQAYSNEIDVGKALAASGLDRDAYFLTTKVDPINFGPGQVAPSVERSLEHLQVNSVDLLLLHFPSLHDEYEAEDYISQLGEVYENGYAKFIGVSNFTKHYLDIALDVLGEGLIANNQVEIHAYMQNQAIVDYCRSLDIVTTAYSPLARGALIKDPVLQGIASELGGTSSQVALAFLLAEGHVVIPSSVSQERAASNLAASKLTLSSSHVDAIRALERGMRLVDEDWCPKWDI</sequence>
<feature type="binding site" evidence="5">
    <location>
        <position position="102"/>
    </location>
    <ligand>
        <name>substrate</name>
    </ligand>
</feature>
<comment type="caution">
    <text evidence="8">The sequence shown here is derived from an EMBL/GenBank/DDBJ whole genome shotgun (WGS) entry which is preliminary data.</text>
</comment>
<dbReference type="AlphaFoldDB" id="A0AA37T4K7"/>
<feature type="site" description="Lowers pKa of active site Tyr" evidence="6">
    <location>
        <position position="69"/>
    </location>
</feature>
<dbReference type="PANTHER" id="PTHR43827:SF3">
    <property type="entry name" value="NADP-DEPENDENT OXIDOREDUCTASE DOMAIN-CONTAINING PROTEIN"/>
    <property type="match status" value="1"/>
</dbReference>
<dbReference type="InterPro" id="IPR023210">
    <property type="entry name" value="NADP_OxRdtase_dom"/>
</dbReference>
<dbReference type="GO" id="GO:0016616">
    <property type="term" value="F:oxidoreductase activity, acting on the CH-OH group of donors, NAD or NADP as acceptor"/>
    <property type="evidence" value="ECO:0007669"/>
    <property type="project" value="UniProtKB-ARBA"/>
</dbReference>
<evidence type="ECO:0000256" key="2">
    <source>
        <dbReference type="ARBA" id="ARBA00022857"/>
    </source>
</evidence>
<name>A0AA37T4K7_9ALTE</name>
<dbReference type="EMBL" id="BSOT01000006">
    <property type="protein sequence ID" value="GLR71933.1"/>
    <property type="molecule type" value="Genomic_DNA"/>
</dbReference>